<reference evidence="1" key="1">
    <citation type="submission" date="2019-08" db="EMBL/GenBank/DDBJ databases">
        <authorList>
            <person name="Kucharzyk K."/>
            <person name="Murdoch R.W."/>
            <person name="Higgins S."/>
            <person name="Loffler F."/>
        </authorList>
    </citation>
    <scope>NUCLEOTIDE SEQUENCE</scope>
</reference>
<dbReference type="EMBL" id="VSSQ01022028">
    <property type="protein sequence ID" value="MPM68036.1"/>
    <property type="molecule type" value="Genomic_DNA"/>
</dbReference>
<protein>
    <recommendedName>
        <fullName evidence="2">Peptidase M42</fullName>
    </recommendedName>
</protein>
<sequence>MKAGWDVRHALIGPGIDASHAYERTHRKSLEACARLLEAYLSAPMIGKQPGKQGDIEWNN</sequence>
<comment type="caution">
    <text evidence="1">The sequence shown here is derived from an EMBL/GenBank/DDBJ whole genome shotgun (WGS) entry which is preliminary data.</text>
</comment>
<evidence type="ECO:0000313" key="1">
    <source>
        <dbReference type="EMBL" id="MPM68036.1"/>
    </source>
</evidence>
<proteinExistence type="predicted"/>
<dbReference type="AlphaFoldDB" id="A0A645BRP5"/>
<dbReference type="SUPFAM" id="SSF53187">
    <property type="entry name" value="Zn-dependent exopeptidases"/>
    <property type="match status" value="1"/>
</dbReference>
<evidence type="ECO:0008006" key="2">
    <source>
        <dbReference type="Google" id="ProtNLM"/>
    </source>
</evidence>
<accession>A0A645BRP5</accession>
<name>A0A645BRP5_9ZZZZ</name>
<gene>
    <name evidence="1" type="ORF">SDC9_114962</name>
</gene>
<organism evidence="1">
    <name type="scientific">bioreactor metagenome</name>
    <dbReference type="NCBI Taxonomy" id="1076179"/>
    <lineage>
        <taxon>unclassified sequences</taxon>
        <taxon>metagenomes</taxon>
        <taxon>ecological metagenomes</taxon>
    </lineage>
</organism>
<dbReference type="Gene3D" id="3.40.630.10">
    <property type="entry name" value="Zn peptidases"/>
    <property type="match status" value="1"/>
</dbReference>